<keyword evidence="5" id="KW-0645">Protease</keyword>
<dbReference type="SUPFAM" id="SSF46934">
    <property type="entry name" value="UBA-like"/>
    <property type="match status" value="1"/>
</dbReference>
<dbReference type="InterPro" id="IPR018200">
    <property type="entry name" value="USP_CS"/>
</dbReference>
<keyword evidence="10 18" id="KW-0378">Hydrolase</keyword>
<keyword evidence="8" id="KW-0863">Zinc-finger</keyword>
<evidence type="ECO:0000256" key="1">
    <source>
        <dbReference type="ARBA" id="ARBA00000707"/>
    </source>
</evidence>
<dbReference type="PANTHER" id="PTHR46738:SF1">
    <property type="entry name" value="UBIQUITIN-ASSOCIATED DOMAIN-CONTAINING PROTEIN 1"/>
    <property type="match status" value="1"/>
</dbReference>
<accession>A0A9Q0RFN2</accession>
<keyword evidence="11" id="KW-0788">Thiol protease</keyword>
<dbReference type="OrthoDB" id="361536at2759"/>
<keyword evidence="12" id="KW-0862">Zinc</keyword>
<dbReference type="InterPro" id="IPR038765">
    <property type="entry name" value="Papain-like_cys_pep_sf"/>
</dbReference>
<feature type="domain" description="USP" evidence="17">
    <location>
        <begin position="1"/>
        <end position="251"/>
    </location>
</feature>
<evidence type="ECO:0000256" key="13">
    <source>
        <dbReference type="ARBA" id="ARBA00029877"/>
    </source>
</evidence>
<comment type="caution">
    <text evidence="18">The sequence shown here is derived from an EMBL/GenBank/DDBJ whole genome shotgun (WGS) entry which is preliminary data.</text>
</comment>
<evidence type="ECO:0000256" key="9">
    <source>
        <dbReference type="ARBA" id="ARBA00022786"/>
    </source>
</evidence>
<dbReference type="InterPro" id="IPR001394">
    <property type="entry name" value="Peptidase_C19_UCH"/>
</dbReference>
<sequence>MDININLPVDEEIDLEFLRAKTPPENEQLFEEDELGNEMKLTEKIPVADENIVSQLELFGFPKNRAEKAALTTQNASTEIALNWLLEHQDDPDIDVPFSFKEKQKDDFVDDPIIIEQLTSMGFSKEQSIFALRQTQNNPDRAVDYLFNHQDDIEMLMIQESTKKQEKSQDDVVFDDDENLCEIENENDKEKKHAKFVLSSFIVHMGSTPQSGHYVAYIKKNDKWILFNDSKVVIDDDPYFGTGYIYFFKRI</sequence>
<dbReference type="Gene3D" id="1.10.8.10">
    <property type="entry name" value="DNA helicase RuvA subunit, C-terminal domain"/>
    <property type="match status" value="2"/>
</dbReference>
<dbReference type="InterPro" id="IPR052476">
    <property type="entry name" value="UBAC1"/>
</dbReference>
<dbReference type="PROSITE" id="PS50235">
    <property type="entry name" value="USP_3"/>
    <property type="match status" value="1"/>
</dbReference>
<keyword evidence="7" id="KW-0677">Repeat</keyword>
<evidence type="ECO:0000256" key="10">
    <source>
        <dbReference type="ARBA" id="ARBA00022801"/>
    </source>
</evidence>
<evidence type="ECO:0000313" key="18">
    <source>
        <dbReference type="EMBL" id="KAJ5078372.1"/>
    </source>
</evidence>
<dbReference type="PANTHER" id="PTHR46738">
    <property type="entry name" value="UBIQUITIN-ASSOCIATED DOMAIN-CONTAINING PROTEIN 1"/>
    <property type="match status" value="1"/>
</dbReference>
<dbReference type="PROSITE" id="PS50030">
    <property type="entry name" value="UBA"/>
    <property type="match status" value="2"/>
</dbReference>
<feature type="domain" description="UBA" evidence="16">
    <location>
        <begin position="108"/>
        <end position="149"/>
    </location>
</feature>
<dbReference type="GO" id="GO:0004843">
    <property type="term" value="F:cysteine-type deubiquitinase activity"/>
    <property type="evidence" value="ECO:0007669"/>
    <property type="project" value="UniProtKB-EC"/>
</dbReference>
<reference evidence="18" key="1">
    <citation type="submission" date="2022-10" db="EMBL/GenBank/DDBJ databases">
        <title>Novel sulphate-reducing endosymbionts in the free-living metamonad Anaeramoeba.</title>
        <authorList>
            <person name="Jerlstrom-Hultqvist J."/>
            <person name="Cepicka I."/>
            <person name="Gallot-Lavallee L."/>
            <person name="Salas-Leiva D."/>
            <person name="Curtis B.A."/>
            <person name="Zahonova K."/>
            <person name="Pipaliya S."/>
            <person name="Dacks J."/>
            <person name="Roger A.J."/>
        </authorList>
    </citation>
    <scope>NUCLEOTIDE SEQUENCE</scope>
    <source>
        <strain evidence="18">BMAN</strain>
    </source>
</reference>
<evidence type="ECO:0000256" key="5">
    <source>
        <dbReference type="ARBA" id="ARBA00022670"/>
    </source>
</evidence>
<dbReference type="FunFam" id="1.10.8.10:FF:000086">
    <property type="entry name" value="Ubiquitin carboxyl-terminal hydrolase"/>
    <property type="match status" value="1"/>
</dbReference>
<evidence type="ECO:0000256" key="12">
    <source>
        <dbReference type="ARBA" id="ARBA00022833"/>
    </source>
</evidence>
<dbReference type="AlphaFoldDB" id="A0A9Q0RFN2"/>
<evidence type="ECO:0000313" key="19">
    <source>
        <dbReference type="Proteomes" id="UP001149090"/>
    </source>
</evidence>
<dbReference type="Pfam" id="PF00443">
    <property type="entry name" value="UCH"/>
    <property type="match status" value="1"/>
</dbReference>
<dbReference type="InterPro" id="IPR028889">
    <property type="entry name" value="USP"/>
</dbReference>
<name>A0A9Q0RFN2_ANAIG</name>
<protein>
    <recommendedName>
        <fullName evidence="4">Ubiquitin carboxyl-terminal hydrolase 14</fullName>
        <ecNumber evidence="3">3.4.19.12</ecNumber>
    </recommendedName>
    <alternativeName>
        <fullName evidence="13">Deubiquitinating enzyme 14</fullName>
    </alternativeName>
    <alternativeName>
        <fullName evidence="14">Ubiquitin thioesterase 14</fullName>
    </alternativeName>
    <alternativeName>
        <fullName evidence="15">Ubiquitin-specific-processing protease 14</fullName>
    </alternativeName>
</protein>
<dbReference type="InterPro" id="IPR009060">
    <property type="entry name" value="UBA-like_sf"/>
</dbReference>
<organism evidence="18 19">
    <name type="scientific">Anaeramoeba ignava</name>
    <name type="common">Anaerobic marine amoeba</name>
    <dbReference type="NCBI Taxonomy" id="1746090"/>
    <lineage>
        <taxon>Eukaryota</taxon>
        <taxon>Metamonada</taxon>
        <taxon>Anaeramoebidae</taxon>
        <taxon>Anaeramoeba</taxon>
    </lineage>
</organism>
<evidence type="ECO:0000256" key="15">
    <source>
        <dbReference type="ARBA" id="ARBA00032096"/>
    </source>
</evidence>
<dbReference type="Proteomes" id="UP001149090">
    <property type="component" value="Unassembled WGS sequence"/>
</dbReference>
<evidence type="ECO:0000259" key="16">
    <source>
        <dbReference type="PROSITE" id="PS50030"/>
    </source>
</evidence>
<dbReference type="SMART" id="SM00165">
    <property type="entry name" value="UBA"/>
    <property type="match status" value="2"/>
</dbReference>
<dbReference type="GO" id="GO:0006508">
    <property type="term" value="P:proteolysis"/>
    <property type="evidence" value="ECO:0007669"/>
    <property type="project" value="UniProtKB-KW"/>
</dbReference>
<evidence type="ECO:0000256" key="11">
    <source>
        <dbReference type="ARBA" id="ARBA00022807"/>
    </source>
</evidence>
<dbReference type="Pfam" id="PF22562">
    <property type="entry name" value="UBA_7"/>
    <property type="match status" value="2"/>
</dbReference>
<gene>
    <name evidence="18" type="ORF">M0811_05160</name>
</gene>
<evidence type="ECO:0000256" key="8">
    <source>
        <dbReference type="ARBA" id="ARBA00022771"/>
    </source>
</evidence>
<proteinExistence type="inferred from homology"/>
<keyword evidence="9" id="KW-0833">Ubl conjugation pathway</keyword>
<keyword evidence="6" id="KW-0479">Metal-binding</keyword>
<dbReference type="EMBL" id="JAPDFW010000054">
    <property type="protein sequence ID" value="KAJ5078372.1"/>
    <property type="molecule type" value="Genomic_DNA"/>
</dbReference>
<keyword evidence="19" id="KW-1185">Reference proteome</keyword>
<evidence type="ECO:0000256" key="3">
    <source>
        <dbReference type="ARBA" id="ARBA00012759"/>
    </source>
</evidence>
<dbReference type="SUPFAM" id="SSF54001">
    <property type="entry name" value="Cysteine proteinases"/>
    <property type="match status" value="1"/>
</dbReference>
<dbReference type="GO" id="GO:0008270">
    <property type="term" value="F:zinc ion binding"/>
    <property type="evidence" value="ECO:0007669"/>
    <property type="project" value="UniProtKB-KW"/>
</dbReference>
<evidence type="ECO:0000256" key="4">
    <source>
        <dbReference type="ARBA" id="ARBA00014611"/>
    </source>
</evidence>
<evidence type="ECO:0000256" key="2">
    <source>
        <dbReference type="ARBA" id="ARBA00009085"/>
    </source>
</evidence>
<dbReference type="Gene3D" id="3.90.70.10">
    <property type="entry name" value="Cysteine proteinases"/>
    <property type="match status" value="1"/>
</dbReference>
<dbReference type="EC" id="3.4.19.12" evidence="3"/>
<dbReference type="GO" id="GO:0000151">
    <property type="term" value="C:ubiquitin ligase complex"/>
    <property type="evidence" value="ECO:0007669"/>
    <property type="project" value="TreeGrafter"/>
</dbReference>
<comment type="catalytic activity">
    <reaction evidence="1">
        <text>Thiol-dependent hydrolysis of ester, thioester, amide, peptide and isopeptide bonds formed by the C-terminal Gly of ubiquitin (a 76-residue protein attached to proteins as an intracellular targeting signal).</text>
        <dbReference type="EC" id="3.4.19.12"/>
    </reaction>
</comment>
<evidence type="ECO:0000256" key="14">
    <source>
        <dbReference type="ARBA" id="ARBA00029889"/>
    </source>
</evidence>
<comment type="similarity">
    <text evidence="2">Belongs to the peptidase C19 family.</text>
</comment>
<dbReference type="PROSITE" id="PS00973">
    <property type="entry name" value="USP_2"/>
    <property type="match status" value="1"/>
</dbReference>
<feature type="domain" description="UBA" evidence="16">
    <location>
        <begin position="47"/>
        <end position="88"/>
    </location>
</feature>
<evidence type="ECO:0000256" key="7">
    <source>
        <dbReference type="ARBA" id="ARBA00022737"/>
    </source>
</evidence>
<dbReference type="InterPro" id="IPR015940">
    <property type="entry name" value="UBA"/>
</dbReference>
<dbReference type="GO" id="GO:0016579">
    <property type="term" value="P:protein deubiquitination"/>
    <property type="evidence" value="ECO:0007669"/>
    <property type="project" value="InterPro"/>
</dbReference>
<evidence type="ECO:0000259" key="17">
    <source>
        <dbReference type="PROSITE" id="PS50235"/>
    </source>
</evidence>
<evidence type="ECO:0000256" key="6">
    <source>
        <dbReference type="ARBA" id="ARBA00022723"/>
    </source>
</evidence>